<dbReference type="AlphaFoldDB" id="A0A6C0AIC0"/>
<dbReference type="SUPFAM" id="SSF50249">
    <property type="entry name" value="Nucleic acid-binding proteins"/>
    <property type="match status" value="1"/>
</dbReference>
<dbReference type="SMART" id="SM00652">
    <property type="entry name" value="eIF1a"/>
    <property type="match status" value="1"/>
</dbReference>
<accession>A0A6C0AIC0</accession>
<reference evidence="2" key="1">
    <citation type="journal article" date="2020" name="Nature">
        <title>Giant virus diversity and host interactions through global metagenomics.</title>
        <authorList>
            <person name="Schulz F."/>
            <person name="Roux S."/>
            <person name="Paez-Espino D."/>
            <person name="Jungbluth S."/>
            <person name="Walsh D.A."/>
            <person name="Denef V.J."/>
            <person name="McMahon K.D."/>
            <person name="Konstantinidis K.T."/>
            <person name="Eloe-Fadrosh E.A."/>
            <person name="Kyrpides N.C."/>
            <person name="Woyke T."/>
        </authorList>
    </citation>
    <scope>NUCLEOTIDE SEQUENCE</scope>
    <source>
        <strain evidence="2">GVMAG-S-1035118-87</strain>
    </source>
</reference>
<evidence type="ECO:0000259" key="1">
    <source>
        <dbReference type="PROSITE" id="PS50832"/>
    </source>
</evidence>
<dbReference type="InterPro" id="IPR001253">
    <property type="entry name" value="TIF_eIF-1A"/>
</dbReference>
<protein>
    <recommendedName>
        <fullName evidence="1">S1-like domain-containing protein</fullName>
    </recommendedName>
</protein>
<proteinExistence type="predicted"/>
<dbReference type="PROSITE" id="PS50832">
    <property type="entry name" value="S1_IF1_TYPE"/>
    <property type="match status" value="1"/>
</dbReference>
<feature type="domain" description="S1-like" evidence="1">
    <location>
        <begin position="20"/>
        <end position="98"/>
    </location>
</feature>
<evidence type="ECO:0000313" key="2">
    <source>
        <dbReference type="EMBL" id="QHS79115.1"/>
    </source>
</evidence>
<dbReference type="PANTHER" id="PTHR21668">
    <property type="entry name" value="EIF-1A"/>
    <property type="match status" value="1"/>
</dbReference>
<dbReference type="GO" id="GO:0003743">
    <property type="term" value="F:translation initiation factor activity"/>
    <property type="evidence" value="ECO:0007669"/>
    <property type="project" value="InterPro"/>
</dbReference>
<dbReference type="InterPro" id="IPR012340">
    <property type="entry name" value="NA-bd_OB-fold"/>
</dbReference>
<dbReference type="InterPro" id="IPR006196">
    <property type="entry name" value="RNA-binding_domain_S1_IF1"/>
</dbReference>
<dbReference type="Gene3D" id="2.40.50.140">
    <property type="entry name" value="Nucleic acid-binding proteins"/>
    <property type="match status" value="1"/>
</dbReference>
<organism evidence="2">
    <name type="scientific">viral metagenome</name>
    <dbReference type="NCBI Taxonomy" id="1070528"/>
    <lineage>
        <taxon>unclassified sequences</taxon>
        <taxon>metagenomes</taxon>
        <taxon>organismal metagenomes</taxon>
    </lineage>
</organism>
<dbReference type="GO" id="GO:0003723">
    <property type="term" value="F:RNA binding"/>
    <property type="evidence" value="ECO:0007669"/>
    <property type="project" value="InterPro"/>
</dbReference>
<name>A0A6C0AIC0_9ZZZZ</name>
<sequence>MVRNITGGKKAKSVARFVAPAMFRPAKEDGELYAIVEKNMGNGILNVKCIDAKIRRCMVRKKFTGRQRDVLQVGTWILVGLREFETVKDKCDLIEIYTPADVARLQLLDVPWHVFGVEKNQVDDGIEFVDTVDIQESAPVSLGLDSTEFDFDDI</sequence>
<dbReference type="EMBL" id="MN740626">
    <property type="protein sequence ID" value="QHS79115.1"/>
    <property type="molecule type" value="Genomic_DNA"/>
</dbReference>